<dbReference type="AlphaFoldDB" id="A0A2P6TDI1"/>
<comment type="caution">
    <text evidence="3">The sequence shown here is derived from an EMBL/GenBank/DDBJ whole genome shotgun (WGS) entry which is preliminary data.</text>
</comment>
<evidence type="ECO:0000313" key="3">
    <source>
        <dbReference type="EMBL" id="PRW20704.1"/>
    </source>
</evidence>
<sequence>MRSGAIVGTCEEMCPEVERERRSRLSDIQIFERPDLNNASLTSAELAVKRFARTIDDSNNAPEFFRTRGALSRTMAYLRALLDRQDARLGLIHKFLWDRYRSVRQDLYIQGMDDEFSVNIYEEVVRFHLLSEHELCEEEASITEMEGFNSHLNMEQMNKALISLNEMYNKLAASGRPAQHEAEFRAYHLLSLMGQHGKFKGDQQAFLSMLQAMRPDVRGSPAIQWVLKLQRAFASNNFVRFFALVRQAPYLLACLSHIYFGQVRGRALRTLGDTLAPKADTPVPLELSWLVEALMLDSLDQAQQLCSMHGFATSVQAGVPVVLLLKGAYVDPPPPVPRKRSGIISAMAPGARSLVVTTPGVPPLSAEEAAAMERQRQALLQRQREQEAQRAQQAAEQQRHQEAAAAAVAAEARRQQEQQEATRLAEEARLREQQQQQQQQAQLELQRQQQAALEEQRRRREEEARQQQQLAELRWQQEEQQRAAAEAERLRREAEEAERCRREAAEAAERQRLAELERQRLEELRRQEEERRMRREAKQRWAMQRFYFARWRAEARRRIEDRKRQERLAANLKACRVGGMAARKAPGSVASAVAQADEIAEGSGVPQWQANGKPPSTAPSAPAAPATKAAIDLAAVAAPLLLQRSLAAQSLYWKVLLAPPPVLHASSRLWGPEQQRLQHLHSWLALQLQRGRVLQAASGNAYVEGPLALRVGAADAAEVVAELATCMAVPDSSTQHCGSAALAGASGIILALPTSRAGHREVQQRLPLPSSMAARLPVLLVAATDAAAQHWREEIAASRLAFTGPVQVVSVEEAGACPGRASRRALSSQRDSRLAVAAS</sequence>
<evidence type="ECO:0000256" key="1">
    <source>
        <dbReference type="SAM" id="MobiDB-lite"/>
    </source>
</evidence>
<feature type="compositionally biased region" description="Basic and acidic residues" evidence="1">
    <location>
        <begin position="379"/>
        <end position="388"/>
    </location>
</feature>
<organism evidence="3 4">
    <name type="scientific">Chlorella sorokiniana</name>
    <name type="common">Freshwater green alga</name>
    <dbReference type="NCBI Taxonomy" id="3076"/>
    <lineage>
        <taxon>Eukaryota</taxon>
        <taxon>Viridiplantae</taxon>
        <taxon>Chlorophyta</taxon>
        <taxon>core chlorophytes</taxon>
        <taxon>Trebouxiophyceae</taxon>
        <taxon>Chlorellales</taxon>
        <taxon>Chlorellaceae</taxon>
        <taxon>Chlorella clade</taxon>
        <taxon>Chlorella</taxon>
    </lineage>
</organism>
<feature type="compositionally biased region" description="Basic and acidic residues" evidence="1">
    <location>
        <begin position="423"/>
        <end position="432"/>
    </location>
</feature>
<gene>
    <name evidence="3" type="ORF">C2E21_8764</name>
</gene>
<dbReference type="PANTHER" id="PTHR12436">
    <property type="entry name" value="80 KDA MCM3-ASSOCIATED PROTEIN"/>
    <property type="match status" value="1"/>
</dbReference>
<dbReference type="STRING" id="3076.A0A2P6TDI1"/>
<feature type="compositionally biased region" description="Low complexity" evidence="1">
    <location>
        <begin position="613"/>
        <end position="623"/>
    </location>
</feature>
<dbReference type="EMBL" id="LHPG02000022">
    <property type="protein sequence ID" value="PRW20704.1"/>
    <property type="molecule type" value="Genomic_DNA"/>
</dbReference>
<dbReference type="GO" id="GO:0006406">
    <property type="term" value="P:mRNA export from nucleus"/>
    <property type="evidence" value="ECO:0007669"/>
    <property type="project" value="TreeGrafter"/>
</dbReference>
<dbReference type="Pfam" id="PF03399">
    <property type="entry name" value="SAC3_GANP"/>
    <property type="match status" value="1"/>
</dbReference>
<evidence type="ECO:0000259" key="2">
    <source>
        <dbReference type="Pfam" id="PF03399"/>
    </source>
</evidence>
<feature type="region of interest" description="Disordered" evidence="1">
    <location>
        <begin position="379"/>
        <end position="435"/>
    </location>
</feature>
<accession>A0A2P6TDI1</accession>
<dbReference type="Proteomes" id="UP000239899">
    <property type="component" value="Unassembled WGS sequence"/>
</dbReference>
<feature type="domain" description="SAC3/GANP/THP3 conserved" evidence="2">
    <location>
        <begin position="13"/>
        <end position="313"/>
    </location>
</feature>
<dbReference type="OrthoDB" id="264795at2759"/>
<dbReference type="Gene3D" id="1.25.40.990">
    <property type="match status" value="1"/>
</dbReference>
<reference evidence="3 4" key="1">
    <citation type="journal article" date="2018" name="Plant J.">
        <title>Genome sequences of Chlorella sorokiniana UTEX 1602 and Micractinium conductrix SAG 241.80: implications to maltose excretion by a green alga.</title>
        <authorList>
            <person name="Arriola M.B."/>
            <person name="Velmurugan N."/>
            <person name="Zhang Y."/>
            <person name="Plunkett M.H."/>
            <person name="Hondzo H."/>
            <person name="Barney B.M."/>
        </authorList>
    </citation>
    <scope>NUCLEOTIDE SEQUENCE [LARGE SCALE GENOMIC DNA]</scope>
    <source>
        <strain evidence="4">UTEX 1602</strain>
    </source>
</reference>
<proteinExistence type="predicted"/>
<keyword evidence="4" id="KW-1185">Reference proteome</keyword>
<protein>
    <submittedName>
        <fullName evidence="3">Germinal-center associated nuclear</fullName>
    </submittedName>
</protein>
<dbReference type="InterPro" id="IPR045107">
    <property type="entry name" value="SAC3/GANP/THP3"/>
</dbReference>
<feature type="region of interest" description="Disordered" evidence="1">
    <location>
        <begin position="601"/>
        <end position="623"/>
    </location>
</feature>
<dbReference type="PANTHER" id="PTHR12436:SF3">
    <property type="entry name" value="GERMINAL-CENTER ASSOCIATED NUCLEAR PROTEIN"/>
    <property type="match status" value="1"/>
</dbReference>
<dbReference type="InterPro" id="IPR005062">
    <property type="entry name" value="SAC3/GANP/THP3_conserved"/>
</dbReference>
<dbReference type="GO" id="GO:0070390">
    <property type="term" value="C:transcription export complex 2"/>
    <property type="evidence" value="ECO:0007669"/>
    <property type="project" value="TreeGrafter"/>
</dbReference>
<dbReference type="GO" id="GO:0005737">
    <property type="term" value="C:cytoplasm"/>
    <property type="evidence" value="ECO:0007669"/>
    <property type="project" value="TreeGrafter"/>
</dbReference>
<evidence type="ECO:0000313" key="4">
    <source>
        <dbReference type="Proteomes" id="UP000239899"/>
    </source>
</evidence>
<name>A0A2P6TDI1_CHLSO</name>